<keyword evidence="4" id="KW-0520">NAD</keyword>
<dbReference type="InterPro" id="IPR029510">
    <property type="entry name" value="Ald_DH_CS_GLU"/>
</dbReference>
<evidence type="ECO:0000256" key="2">
    <source>
        <dbReference type="ARBA" id="ARBA00023002"/>
    </source>
</evidence>
<dbReference type="Proteomes" id="UP000002700">
    <property type="component" value="Chromosome II"/>
</dbReference>
<keyword evidence="2 6" id="KW-0560">Oxidoreductase</keyword>
<evidence type="ECO:0000256" key="5">
    <source>
        <dbReference type="PROSITE-ProRule" id="PRU10007"/>
    </source>
</evidence>
<dbReference type="GO" id="GO:0008911">
    <property type="term" value="F:lactaldehyde dehydrogenase (NAD+) activity"/>
    <property type="evidence" value="ECO:0007669"/>
    <property type="project" value="TreeGrafter"/>
</dbReference>
<dbReference type="PANTHER" id="PTHR42991">
    <property type="entry name" value="ALDEHYDE DEHYDROGENASE"/>
    <property type="match status" value="1"/>
</dbReference>
<evidence type="ECO:0000256" key="1">
    <source>
        <dbReference type="ARBA" id="ARBA00009986"/>
    </source>
</evidence>
<comment type="similarity">
    <text evidence="1 6">Belongs to the aldehyde dehydrogenase family.</text>
</comment>
<dbReference type="Gene3D" id="3.40.605.10">
    <property type="entry name" value="Aldehyde Dehydrogenase, Chain A, domain 1"/>
    <property type="match status" value="1"/>
</dbReference>
<feature type="binding site" evidence="4">
    <location>
        <position position="263"/>
    </location>
    <ligand>
        <name>NAD(+)</name>
        <dbReference type="ChEBI" id="CHEBI:57540"/>
    </ligand>
</feature>
<dbReference type="InterPro" id="IPR017656">
    <property type="entry name" value="Put_phosphonoacetaldehyde_DH"/>
</dbReference>
<reference evidence="8 9" key="1">
    <citation type="submission" date="2005-09" db="EMBL/GenBank/DDBJ databases">
        <authorList>
            <person name="Woods D.E."/>
            <person name="Nierman W.C."/>
        </authorList>
    </citation>
    <scope>NUCLEOTIDE SEQUENCE [LARGE SCALE GENOMIC DNA]</scope>
    <source>
        <strain evidence="8 9">1710b</strain>
    </source>
</reference>
<feature type="active site" description="Proton donor/acceptor" evidence="3">
    <location>
        <position position="282"/>
    </location>
</feature>
<protein>
    <submittedName>
        <fullName evidence="8">Aldehyde dehydrogenase family protein</fullName>
        <ecNumber evidence="8">1.2.1.-</ecNumber>
    </submittedName>
</protein>
<dbReference type="InterPro" id="IPR016163">
    <property type="entry name" value="Ald_DH_C"/>
</dbReference>
<dbReference type="Pfam" id="PF00171">
    <property type="entry name" value="Aldedh"/>
    <property type="match status" value="1"/>
</dbReference>
<dbReference type="InterPro" id="IPR016160">
    <property type="entry name" value="Ald_DH_CS_CYS"/>
</dbReference>
<dbReference type="EnsemblBacteria" id="ABA52851">
    <property type="protein sequence ID" value="ABA52851"/>
    <property type="gene ID" value="BURPS1710b_A2170"/>
</dbReference>
<dbReference type="EC" id="1.2.1.-" evidence="8"/>
<evidence type="ECO:0000313" key="8">
    <source>
        <dbReference type="EMBL" id="ABA52851.1"/>
    </source>
</evidence>
<dbReference type="InterPro" id="IPR051020">
    <property type="entry name" value="ALDH-related_metabolic_enz"/>
</dbReference>
<dbReference type="PROSITE" id="PS00070">
    <property type="entry name" value="ALDEHYDE_DEHYDR_CYS"/>
    <property type="match status" value="1"/>
</dbReference>
<accession>Q3JGI2</accession>
<feature type="domain" description="Aldehyde dehydrogenase" evidence="7">
    <location>
        <begin position="52"/>
        <end position="503"/>
    </location>
</feature>
<dbReference type="EMBL" id="CP000125">
    <property type="protein sequence ID" value="ABA52851.1"/>
    <property type="molecule type" value="Genomic_DNA"/>
</dbReference>
<feature type="active site" evidence="5">
    <location>
        <position position="282"/>
    </location>
</feature>
<evidence type="ECO:0000256" key="6">
    <source>
        <dbReference type="RuleBase" id="RU003345"/>
    </source>
</evidence>
<sequence length="517" mass="56092">MAHADPGRSGAAAVAARASDTNDSEAQLLNHRSAAFARVARALDARGKTSSGATLVVSHPYNRETVAELPLDSGDDARRKLQRAARFRSALSRHERIAVFDKAIALLAAEKRDASILITLESGLCRKDTMYEVDRVINVLHAAIAELNRDDGQTFSCDNATSDERRKIFTVREPLRGVIVAITPFNHPMNQVAHKICPAIASNNRIVLKPSEKTPLSALYLLDLFREAGLPEPMFDVVIGEPNALGAALVCDEHVELVAFTGSVAVGKRIAQMAGYRRTVLELGGNDPLIVMEDADLERAAQLAAKGSYKNSGQRCTAVKRILVERTVARPFTELLVEHSRRWQTGDPMDERVDIGTLIDDAAAIECARRVDEARDAGARVLLGHQRDGAAYAPTVLERVGPALRLVQQETFGPVSPVITFCGLDEAVAIANSTRYGLSSGVCTNRLDYITHLIAHLDVGTVNVWEVPGFRLESTPFGGVKDSGLGSKEGMQEAIKNFTNLKTYSLPWDTLAHPHAA</sequence>
<dbReference type="InterPro" id="IPR016162">
    <property type="entry name" value="Ald_DH_N"/>
</dbReference>
<dbReference type="PROSITE" id="PS00687">
    <property type="entry name" value="ALDEHYDE_DEHYDR_GLU"/>
    <property type="match status" value="1"/>
</dbReference>
<feature type="binding site" evidence="4">
    <location>
        <begin position="209"/>
        <end position="212"/>
    </location>
    <ligand>
        <name>NAD(+)</name>
        <dbReference type="ChEBI" id="CHEBI:57540"/>
    </ligand>
</feature>
<gene>
    <name evidence="8" type="ordered locus">BURPS1710b_A2170</name>
</gene>
<dbReference type="InterPro" id="IPR016161">
    <property type="entry name" value="Ald_DH/histidinol_DH"/>
</dbReference>
<feature type="binding site" evidence="4">
    <location>
        <position position="410"/>
    </location>
    <ligand>
        <name>NAD(+)</name>
        <dbReference type="ChEBI" id="CHEBI:57540"/>
    </ligand>
</feature>
<name>Q3JGI2_BURP1</name>
<dbReference type="InterPro" id="IPR015590">
    <property type="entry name" value="Aldehyde_DH_dom"/>
</dbReference>
<dbReference type="NCBIfam" id="TIGR03250">
    <property type="entry name" value="PhnAcAld_DH"/>
    <property type="match status" value="1"/>
</dbReference>
<dbReference type="Gene3D" id="3.40.309.10">
    <property type="entry name" value="Aldehyde Dehydrogenase, Chain A, domain 2"/>
    <property type="match status" value="1"/>
</dbReference>
<dbReference type="AlphaFoldDB" id="Q3JGI2"/>
<dbReference type="HOGENOM" id="CLU_005391_1_0_4"/>
<dbReference type="CDD" id="cd07146">
    <property type="entry name" value="ALDH_PhpJ"/>
    <property type="match status" value="1"/>
</dbReference>
<evidence type="ECO:0000313" key="9">
    <source>
        <dbReference type="Proteomes" id="UP000002700"/>
    </source>
</evidence>
<feature type="binding site" evidence="4">
    <location>
        <begin position="183"/>
        <end position="185"/>
    </location>
    <ligand>
        <name>NAD(+)</name>
        <dbReference type="ChEBI" id="CHEBI:57540"/>
    </ligand>
</feature>
<dbReference type="KEGG" id="bpm:BURPS1710b_A2170"/>
<dbReference type="PANTHER" id="PTHR42991:SF1">
    <property type="entry name" value="ALDEHYDE DEHYDROGENASE"/>
    <property type="match status" value="1"/>
</dbReference>
<dbReference type="SUPFAM" id="SSF53720">
    <property type="entry name" value="ALDH-like"/>
    <property type="match status" value="1"/>
</dbReference>
<organism evidence="8 9">
    <name type="scientific">Burkholderia pseudomallei (strain 1710b)</name>
    <dbReference type="NCBI Taxonomy" id="320372"/>
    <lineage>
        <taxon>Bacteria</taxon>
        <taxon>Pseudomonadati</taxon>
        <taxon>Pseudomonadota</taxon>
        <taxon>Betaproteobacteria</taxon>
        <taxon>Burkholderiales</taxon>
        <taxon>Burkholderiaceae</taxon>
        <taxon>Burkholderia</taxon>
        <taxon>pseudomallei group</taxon>
    </lineage>
</organism>
<evidence type="ECO:0000256" key="3">
    <source>
        <dbReference type="PIRSR" id="PIRSR617656-1"/>
    </source>
</evidence>
<proteinExistence type="inferred from homology"/>
<feature type="active site" description="Nucleophile" evidence="3">
    <location>
        <position position="316"/>
    </location>
</feature>
<evidence type="ECO:0000256" key="4">
    <source>
        <dbReference type="PIRSR" id="PIRSR617656-3"/>
    </source>
</evidence>
<evidence type="ECO:0000259" key="7">
    <source>
        <dbReference type="Pfam" id="PF00171"/>
    </source>
</evidence>